<dbReference type="Proteomes" id="UP000250174">
    <property type="component" value="Unassembled WGS sequence"/>
</dbReference>
<comment type="caution">
    <text evidence="1">The sequence shown here is derived from an EMBL/GenBank/DDBJ whole genome shotgun (WGS) entry which is preliminary data.</text>
</comment>
<dbReference type="AlphaFoldDB" id="A0AAX1Q8K8"/>
<evidence type="ECO:0000313" key="2">
    <source>
        <dbReference type="Proteomes" id="UP000250174"/>
    </source>
</evidence>
<organism evidence="1 2">
    <name type="scientific">Priestia endophytica</name>
    <dbReference type="NCBI Taxonomy" id="135735"/>
    <lineage>
        <taxon>Bacteria</taxon>
        <taxon>Bacillati</taxon>
        <taxon>Bacillota</taxon>
        <taxon>Bacilli</taxon>
        <taxon>Bacillales</taxon>
        <taxon>Bacillaceae</taxon>
        <taxon>Priestia</taxon>
    </lineage>
</organism>
<reference evidence="1 2" key="1">
    <citation type="submission" date="2016-03" db="EMBL/GenBank/DDBJ databases">
        <title>Comparison of Bacillus endophyticus and B. anthracis characteristics using whole genome sequence analysis and microbiological techniques.</title>
        <authorList>
            <person name="Lekota K.E."/>
            <person name="Mafofo J."/>
            <person name="Rees J."/>
            <person name="Muchadeyi F.C."/>
            <person name="Madoroba E."/>
            <person name="Van Heerden H."/>
        </authorList>
    </citation>
    <scope>NUCLEOTIDE SEQUENCE [LARGE SCALE GENOMIC DNA]</scope>
    <source>
        <strain evidence="1 2">3631_10C</strain>
    </source>
</reference>
<gene>
    <name evidence="1" type="ORF">A3864_11760</name>
</gene>
<accession>A0AAX1Q8K8</accession>
<protein>
    <submittedName>
        <fullName evidence="1">Uncharacterized protein</fullName>
    </submittedName>
</protein>
<sequence length="91" mass="10423">MIVPLVCCKIGFVIAFLLKAKDEESTFFILFSLSFILFIHKSTVSLGYGERILSNLFQTGGSFFLTPPNKFLIVTNRLQLKQVRHIMPHLF</sequence>
<evidence type="ECO:0000313" key="1">
    <source>
        <dbReference type="EMBL" id="RAS77434.1"/>
    </source>
</evidence>
<dbReference type="EMBL" id="LVYK01000020">
    <property type="protein sequence ID" value="RAS77434.1"/>
    <property type="molecule type" value="Genomic_DNA"/>
</dbReference>
<proteinExistence type="predicted"/>
<name>A0AAX1Q8K8_9BACI</name>